<accession>A0A834LHV1</accession>
<name>A0A834LHV1_RHOSS</name>
<keyword evidence="2" id="KW-1185">Reference proteome</keyword>
<proteinExistence type="predicted"/>
<evidence type="ECO:0000313" key="2">
    <source>
        <dbReference type="Proteomes" id="UP000626092"/>
    </source>
</evidence>
<dbReference type="AlphaFoldDB" id="A0A834LHV1"/>
<organism evidence="1 2">
    <name type="scientific">Rhododendron simsii</name>
    <name type="common">Sims's rhododendron</name>
    <dbReference type="NCBI Taxonomy" id="118357"/>
    <lineage>
        <taxon>Eukaryota</taxon>
        <taxon>Viridiplantae</taxon>
        <taxon>Streptophyta</taxon>
        <taxon>Embryophyta</taxon>
        <taxon>Tracheophyta</taxon>
        <taxon>Spermatophyta</taxon>
        <taxon>Magnoliopsida</taxon>
        <taxon>eudicotyledons</taxon>
        <taxon>Gunneridae</taxon>
        <taxon>Pentapetalae</taxon>
        <taxon>asterids</taxon>
        <taxon>Ericales</taxon>
        <taxon>Ericaceae</taxon>
        <taxon>Ericoideae</taxon>
        <taxon>Rhodoreae</taxon>
        <taxon>Rhododendron</taxon>
    </lineage>
</organism>
<dbReference type="OrthoDB" id="10667245at2759"/>
<reference evidence="1" key="1">
    <citation type="submission" date="2019-11" db="EMBL/GenBank/DDBJ databases">
        <authorList>
            <person name="Liu Y."/>
            <person name="Hou J."/>
            <person name="Li T.-Q."/>
            <person name="Guan C.-H."/>
            <person name="Wu X."/>
            <person name="Wu H.-Z."/>
            <person name="Ling F."/>
            <person name="Zhang R."/>
            <person name="Shi X.-G."/>
            <person name="Ren J.-P."/>
            <person name="Chen E.-F."/>
            <person name="Sun J.-M."/>
        </authorList>
    </citation>
    <scope>NUCLEOTIDE SEQUENCE</scope>
    <source>
        <strain evidence="1">Adult_tree_wgs_1</strain>
        <tissue evidence="1">Leaves</tissue>
    </source>
</reference>
<sequence>MTAAVPPQIRSLLKVQSFSIAKTNYTMLLVARHDSRVHLRVVSVLVAAGIHWQLDCQRLIMPHAMSLPVWRHEIEVHMDLINLHDPNFRGFVARYQVFGKFENAIASFGPLPHSNLMNVSVDMFDAAEKSDRGVCQAVLHVFELGGFCGDLLDGLSIDMLIRLNEHEQNDLARIRLDLAELRLLMEDVIIRPFKDVELEVKGEIKLYQLAFPKKYESFSAYWPYSWVLDTPFFWDSPEKLSFISKLIAVLNISSFYQPDDMETMEIADGIFRCGCSILQTVLGSTCLLYIISTQQVHFIRF</sequence>
<comment type="caution">
    <text evidence="1">The sequence shown here is derived from an EMBL/GenBank/DDBJ whole genome shotgun (WGS) entry which is preliminary data.</text>
</comment>
<gene>
    <name evidence="1" type="ORF">RHSIM_Rhsim08G0095500</name>
</gene>
<evidence type="ECO:0000313" key="1">
    <source>
        <dbReference type="EMBL" id="KAF7136570.1"/>
    </source>
</evidence>
<dbReference type="Proteomes" id="UP000626092">
    <property type="component" value="Unassembled WGS sequence"/>
</dbReference>
<dbReference type="EMBL" id="WJXA01000008">
    <property type="protein sequence ID" value="KAF7136570.1"/>
    <property type="molecule type" value="Genomic_DNA"/>
</dbReference>
<protein>
    <submittedName>
        <fullName evidence="1">Uncharacterized protein</fullName>
    </submittedName>
</protein>